<dbReference type="PANTHER" id="PTHR30086:SF20">
    <property type="entry name" value="ARGININE EXPORTER PROTEIN ARGO-RELATED"/>
    <property type="match status" value="1"/>
</dbReference>
<dbReference type="GO" id="GO:0015171">
    <property type="term" value="F:amino acid transmembrane transporter activity"/>
    <property type="evidence" value="ECO:0007669"/>
    <property type="project" value="TreeGrafter"/>
</dbReference>
<feature type="transmembrane region" description="Helical" evidence="6">
    <location>
        <begin position="41"/>
        <end position="62"/>
    </location>
</feature>
<keyword evidence="5 6" id="KW-0472">Membrane</keyword>
<evidence type="ECO:0000256" key="4">
    <source>
        <dbReference type="ARBA" id="ARBA00022989"/>
    </source>
</evidence>
<feature type="transmembrane region" description="Helical" evidence="6">
    <location>
        <begin position="181"/>
        <end position="205"/>
    </location>
</feature>
<name>A0A6C0Y444_9GAMM</name>
<reference evidence="7 8" key="1">
    <citation type="submission" date="2019-09" db="EMBL/GenBank/DDBJ databases">
        <title>Non-baumannii Acinetobacter spp. carrying blaNDM-1 isolated in China.</title>
        <authorList>
            <person name="Cui C."/>
            <person name="Chen C."/>
            <person name="Sun J."/>
            <person name="Liu Y."/>
        </authorList>
    </citation>
    <scope>NUCLEOTIDE SEQUENCE [LARGE SCALE GENOMIC DNA]</scope>
    <source>
        <strain evidence="7 8">B18</strain>
    </source>
</reference>
<gene>
    <name evidence="7" type="ORF">FSC09_10950</name>
</gene>
<evidence type="ECO:0000313" key="8">
    <source>
        <dbReference type="Proteomes" id="UP000503440"/>
    </source>
</evidence>
<evidence type="ECO:0000256" key="3">
    <source>
        <dbReference type="ARBA" id="ARBA00022692"/>
    </source>
</evidence>
<dbReference type="Proteomes" id="UP000503440">
    <property type="component" value="Chromosome"/>
</dbReference>
<keyword evidence="3 6" id="KW-0812">Transmembrane</keyword>
<feature type="transmembrane region" description="Helical" evidence="6">
    <location>
        <begin position="7"/>
        <end position="29"/>
    </location>
</feature>
<comment type="subcellular location">
    <subcellularLocation>
        <location evidence="1">Cell membrane</location>
        <topology evidence="1">Multi-pass membrane protein</topology>
    </subcellularLocation>
</comment>
<dbReference type="InterPro" id="IPR001123">
    <property type="entry name" value="LeuE-type"/>
</dbReference>
<sequence>MINMAEYLLYCLAVVIMIATPGPVMMLVIGAGLKGGYRRAFQTIVGTNLASLLLIACSVLILKGIFNIQAFWLDFIKLLGCVYIAYLGVDILKESRAAAGPKQETASAVGGFRQGFLVGISNPKDILFFSAFFPQFIQVTNHFNDSLILLTASWIVLDFLTLSLLYLGFYRLTLSRGYRPVLALCGALLILIALYGLISTAGQYLF</sequence>
<evidence type="ECO:0000256" key="5">
    <source>
        <dbReference type="ARBA" id="ARBA00023136"/>
    </source>
</evidence>
<protein>
    <submittedName>
        <fullName evidence="7">LysE family translocator</fullName>
    </submittedName>
</protein>
<evidence type="ECO:0000256" key="2">
    <source>
        <dbReference type="ARBA" id="ARBA00022475"/>
    </source>
</evidence>
<dbReference type="EMBL" id="CP044455">
    <property type="protein sequence ID" value="QIC70889.1"/>
    <property type="molecule type" value="Genomic_DNA"/>
</dbReference>
<accession>A0A6C0Y444</accession>
<dbReference type="AlphaFoldDB" id="A0A6C0Y444"/>
<evidence type="ECO:0000313" key="7">
    <source>
        <dbReference type="EMBL" id="QIC70889.1"/>
    </source>
</evidence>
<organism evidence="7 8">
    <name type="scientific">Acinetobacter indicus</name>
    <dbReference type="NCBI Taxonomy" id="756892"/>
    <lineage>
        <taxon>Bacteria</taxon>
        <taxon>Pseudomonadati</taxon>
        <taxon>Pseudomonadota</taxon>
        <taxon>Gammaproteobacteria</taxon>
        <taxon>Moraxellales</taxon>
        <taxon>Moraxellaceae</taxon>
        <taxon>Acinetobacter</taxon>
    </lineage>
</organism>
<evidence type="ECO:0000256" key="6">
    <source>
        <dbReference type="SAM" id="Phobius"/>
    </source>
</evidence>
<keyword evidence="2" id="KW-1003">Cell membrane</keyword>
<dbReference type="Pfam" id="PF01810">
    <property type="entry name" value="LysE"/>
    <property type="match status" value="1"/>
</dbReference>
<dbReference type="GO" id="GO:0005886">
    <property type="term" value="C:plasma membrane"/>
    <property type="evidence" value="ECO:0007669"/>
    <property type="project" value="UniProtKB-SubCell"/>
</dbReference>
<dbReference type="PANTHER" id="PTHR30086">
    <property type="entry name" value="ARGININE EXPORTER PROTEIN ARGO"/>
    <property type="match status" value="1"/>
</dbReference>
<proteinExistence type="predicted"/>
<feature type="transmembrane region" description="Helical" evidence="6">
    <location>
        <begin position="147"/>
        <end position="169"/>
    </location>
</feature>
<evidence type="ECO:0000256" key="1">
    <source>
        <dbReference type="ARBA" id="ARBA00004651"/>
    </source>
</evidence>
<keyword evidence="4 6" id="KW-1133">Transmembrane helix</keyword>